<organism evidence="3 4">
    <name type="scientific">Candida parapsilosis</name>
    <name type="common">Yeast</name>
    <dbReference type="NCBI Taxonomy" id="5480"/>
    <lineage>
        <taxon>Eukaryota</taxon>
        <taxon>Fungi</taxon>
        <taxon>Dikarya</taxon>
        <taxon>Ascomycota</taxon>
        <taxon>Saccharomycotina</taxon>
        <taxon>Pichiomycetes</taxon>
        <taxon>Debaryomycetaceae</taxon>
        <taxon>Candida/Lodderomyces clade</taxon>
        <taxon>Candida</taxon>
    </lineage>
</organism>
<proteinExistence type="predicted"/>
<dbReference type="GO" id="GO:0019005">
    <property type="term" value="C:SCF ubiquitin ligase complex"/>
    <property type="evidence" value="ECO:0007669"/>
    <property type="project" value="TreeGrafter"/>
</dbReference>
<accession>A0A8X7NKW6</accession>
<comment type="caution">
    <text evidence="3">The sequence shown here is derived from an EMBL/GenBank/DDBJ whole genome shotgun (WGS) entry which is preliminary data.</text>
</comment>
<protein>
    <submittedName>
        <fullName evidence="3">F-box domain family protein</fullName>
    </submittedName>
</protein>
<dbReference type="SMART" id="SM00028">
    <property type="entry name" value="TPR"/>
    <property type="match status" value="3"/>
</dbReference>
<evidence type="ECO:0000259" key="2">
    <source>
        <dbReference type="Pfam" id="PF00646"/>
    </source>
</evidence>
<dbReference type="SUPFAM" id="SSF81383">
    <property type="entry name" value="F-box domain"/>
    <property type="match status" value="1"/>
</dbReference>
<dbReference type="PANTHER" id="PTHR13318:SF260">
    <property type="entry name" value="LEUCINE-RICH REPEAT CONTAINING PROTEIN"/>
    <property type="match status" value="1"/>
</dbReference>
<dbReference type="InterPro" id="IPR036047">
    <property type="entry name" value="F-box-like_dom_sf"/>
</dbReference>
<dbReference type="InterPro" id="IPR011990">
    <property type="entry name" value="TPR-like_helical_dom_sf"/>
</dbReference>
<evidence type="ECO:0000313" key="3">
    <source>
        <dbReference type="EMBL" id="KAF6048933.1"/>
    </source>
</evidence>
<dbReference type="Gene3D" id="3.80.10.10">
    <property type="entry name" value="Ribonuclease Inhibitor"/>
    <property type="match status" value="1"/>
</dbReference>
<dbReference type="Pfam" id="PF00646">
    <property type="entry name" value="F-box"/>
    <property type="match status" value="1"/>
</dbReference>
<dbReference type="SUPFAM" id="SSF48452">
    <property type="entry name" value="TPR-like"/>
    <property type="match status" value="1"/>
</dbReference>
<sequence>MVVDEQLIRDKSKLAVLYFKSGDYAKALSIYDKLIYNVRQLPAHAIKAIRLQYGLKEVPDVGKLIHPKLTTYFDQRAATLEKLGRFDLALRDSKRSIDLDPADYKGYLRIGKLHVMNGAKYEAYKAFQRGLYVIDSLIKKGMHTPNTQLYERLKCQYRSLNQELKAERKISDNESSRGSSSFGRSESQSTSQSLIKRRKVDKNIDPIKYLPLECLKLVFQMLPPRATFRCLLVSKSWYNMLVQLNLFQFDCKPVITLDEFILGVKFFKKSAAYTYSKQIKKLKINQVYNKKLSHVLAVMIKEPQFPLRSLEVMDPTMNLQLICAILAKNSWRLNNFHHLQSLSLGINCSIKYPQILLNMFPQLKNLQISILIADKSAMSMVPLQDKMFKKFKQMKLESYTLETLFLANHVKLLTNETMSVSAITYSPFPVLLDYYFPNLSELTMCSFNFGNHLPTFGEFLAQHHNLTKIYLENNPGLNLLIILQILLNYRPSFKLIHFTFREYGVCSTMSLQEVYFPLITQLSQLESLDLYKTSVSVTGFEKLLGRCGKSLKNLNIGCPTYLSFHIHGRKQLDLSKLLTMCPNLQHLALPDMNIDTVSMLNITKQIQSIPLQSINLQSLDLSFNQFDGVDLMRFLSTGVRLEKLDLNGLNISEDTLRYVKRKEIVQNILFDQRRTKWRVYGVNTWVQQ</sequence>
<dbReference type="InterPro" id="IPR001810">
    <property type="entry name" value="F-box_dom"/>
</dbReference>
<reference evidence="3" key="1">
    <citation type="submission" date="2020-03" db="EMBL/GenBank/DDBJ databases">
        <title>FDA dAtabase for Regulatory Grade micrObial Sequences (FDA-ARGOS): Supporting development and validation of Infectious Disease Dx tests.</title>
        <authorList>
            <person name="Campos J."/>
            <person name="Goldberg B."/>
            <person name="Tallon L."/>
            <person name="Sadzewicz L."/>
            <person name="Vavikolanu K."/>
            <person name="Mehta A."/>
            <person name="Aluvathingal J."/>
            <person name="Nadendla S."/>
            <person name="Nandy P."/>
            <person name="Geyer C."/>
            <person name="Yan Y."/>
            <person name="Sichtig H."/>
        </authorList>
    </citation>
    <scope>NUCLEOTIDE SEQUENCE [LARGE SCALE GENOMIC DNA]</scope>
    <source>
        <strain evidence="3">FDAARGOS_652</strain>
    </source>
</reference>
<dbReference type="Gene3D" id="1.25.40.10">
    <property type="entry name" value="Tetratricopeptide repeat domain"/>
    <property type="match status" value="1"/>
</dbReference>
<dbReference type="InterPro" id="IPR032675">
    <property type="entry name" value="LRR_dom_sf"/>
</dbReference>
<dbReference type="InterPro" id="IPR019734">
    <property type="entry name" value="TPR_rpt"/>
</dbReference>
<dbReference type="SUPFAM" id="SSF52047">
    <property type="entry name" value="RNI-like"/>
    <property type="match status" value="1"/>
</dbReference>
<dbReference type="EMBL" id="JABWAB010000006">
    <property type="protein sequence ID" value="KAF6048933.1"/>
    <property type="molecule type" value="Genomic_DNA"/>
</dbReference>
<name>A0A8X7NKW6_CANPA</name>
<dbReference type="AlphaFoldDB" id="A0A8X7NKW6"/>
<evidence type="ECO:0000313" key="4">
    <source>
        <dbReference type="Proteomes" id="UP000590412"/>
    </source>
</evidence>
<evidence type="ECO:0000256" key="1">
    <source>
        <dbReference type="SAM" id="MobiDB-lite"/>
    </source>
</evidence>
<feature type="domain" description="F-box" evidence="2">
    <location>
        <begin position="210"/>
        <end position="247"/>
    </location>
</feature>
<dbReference type="Gene3D" id="1.20.1280.50">
    <property type="match status" value="1"/>
</dbReference>
<dbReference type="Proteomes" id="UP000590412">
    <property type="component" value="Unassembled WGS sequence"/>
</dbReference>
<gene>
    <name evidence="3" type="ORF">FOB60_004316</name>
</gene>
<feature type="region of interest" description="Disordered" evidence="1">
    <location>
        <begin position="168"/>
        <end position="194"/>
    </location>
</feature>
<dbReference type="PANTHER" id="PTHR13318">
    <property type="entry name" value="PARTNER OF PAIRED, ISOFORM B-RELATED"/>
    <property type="match status" value="1"/>
</dbReference>
<feature type="compositionally biased region" description="Low complexity" evidence="1">
    <location>
        <begin position="176"/>
        <end position="193"/>
    </location>
</feature>
<dbReference type="GO" id="GO:0031146">
    <property type="term" value="P:SCF-dependent proteasomal ubiquitin-dependent protein catabolic process"/>
    <property type="evidence" value="ECO:0007669"/>
    <property type="project" value="TreeGrafter"/>
</dbReference>